<evidence type="ECO:0000256" key="1">
    <source>
        <dbReference type="SAM" id="MobiDB-lite"/>
    </source>
</evidence>
<feature type="compositionally biased region" description="Basic and acidic residues" evidence="1">
    <location>
        <begin position="76"/>
        <end position="101"/>
    </location>
</feature>
<dbReference type="Proteomes" id="UP000829354">
    <property type="component" value="Chromosome X"/>
</dbReference>
<keyword evidence="3" id="KW-1185">Reference proteome</keyword>
<name>A0AAE9JTV4_CAEBR</name>
<accession>A0AAE9JTV4</accession>
<feature type="compositionally biased region" description="Low complexity" evidence="1">
    <location>
        <begin position="1"/>
        <end position="15"/>
    </location>
</feature>
<dbReference type="AlphaFoldDB" id="A0AAE9JTV4"/>
<feature type="region of interest" description="Disordered" evidence="1">
    <location>
        <begin position="1"/>
        <end position="41"/>
    </location>
</feature>
<feature type="compositionally biased region" description="Polar residues" evidence="1">
    <location>
        <begin position="107"/>
        <end position="124"/>
    </location>
</feature>
<protein>
    <submittedName>
        <fullName evidence="2">Uncharacterized protein</fullName>
    </submittedName>
</protein>
<organism evidence="2 3">
    <name type="scientific">Caenorhabditis briggsae</name>
    <dbReference type="NCBI Taxonomy" id="6238"/>
    <lineage>
        <taxon>Eukaryota</taxon>
        <taxon>Metazoa</taxon>
        <taxon>Ecdysozoa</taxon>
        <taxon>Nematoda</taxon>
        <taxon>Chromadorea</taxon>
        <taxon>Rhabditida</taxon>
        <taxon>Rhabditina</taxon>
        <taxon>Rhabditomorpha</taxon>
        <taxon>Rhabditoidea</taxon>
        <taxon>Rhabditidae</taxon>
        <taxon>Peloderinae</taxon>
        <taxon>Caenorhabditis</taxon>
    </lineage>
</organism>
<feature type="region of interest" description="Disordered" evidence="1">
    <location>
        <begin position="65"/>
        <end position="124"/>
    </location>
</feature>
<gene>
    <name evidence="2" type="ORF">L5515_018225</name>
</gene>
<evidence type="ECO:0000313" key="2">
    <source>
        <dbReference type="EMBL" id="UMM42375.1"/>
    </source>
</evidence>
<proteinExistence type="predicted"/>
<reference evidence="2 3" key="1">
    <citation type="submission" date="2022-04" db="EMBL/GenBank/DDBJ databases">
        <title>Chromosome-level reference genomes for two strains of Caenorhabditis briggsae: an improved platform for comparative genomics.</title>
        <authorList>
            <person name="Stevens L."/>
            <person name="Andersen E."/>
        </authorList>
    </citation>
    <scope>NUCLEOTIDE SEQUENCE [LARGE SCALE GENOMIC DNA]</scope>
    <source>
        <strain evidence="2">VX34</strain>
        <tissue evidence="2">Whole-organism</tissue>
    </source>
</reference>
<dbReference type="EMBL" id="CP092625">
    <property type="protein sequence ID" value="UMM42375.1"/>
    <property type="molecule type" value="Genomic_DNA"/>
</dbReference>
<evidence type="ECO:0000313" key="3">
    <source>
        <dbReference type="Proteomes" id="UP000829354"/>
    </source>
</evidence>
<sequence>MPVSGFRSNRSSGSGPDITRNYAEHSKQVNRKSSGESKQYSETLAELQIFKAQLDQRIQNWINEIRNEPTDNQEQDLEKLENHENPFDVSDHSNAMDKNVYDENANENHPQLEDNSVSNHETET</sequence>